<keyword evidence="2" id="KW-0732">Signal</keyword>
<comment type="caution">
    <text evidence="4">The sequence shown here is derived from an EMBL/GenBank/DDBJ whole genome shotgun (WGS) entry which is preliminary data.</text>
</comment>
<organism evidence="4 5">
    <name type="scientific">Liparis tanakae</name>
    <name type="common">Tanaka's snailfish</name>
    <dbReference type="NCBI Taxonomy" id="230148"/>
    <lineage>
        <taxon>Eukaryota</taxon>
        <taxon>Metazoa</taxon>
        <taxon>Chordata</taxon>
        <taxon>Craniata</taxon>
        <taxon>Vertebrata</taxon>
        <taxon>Euteleostomi</taxon>
        <taxon>Actinopterygii</taxon>
        <taxon>Neopterygii</taxon>
        <taxon>Teleostei</taxon>
        <taxon>Neoteleostei</taxon>
        <taxon>Acanthomorphata</taxon>
        <taxon>Eupercaria</taxon>
        <taxon>Perciformes</taxon>
        <taxon>Cottioidei</taxon>
        <taxon>Cottales</taxon>
        <taxon>Liparidae</taxon>
        <taxon>Liparis</taxon>
    </lineage>
</organism>
<dbReference type="Proteomes" id="UP000314294">
    <property type="component" value="Unassembled WGS sequence"/>
</dbReference>
<evidence type="ECO:0000313" key="4">
    <source>
        <dbReference type="EMBL" id="TNN38046.1"/>
    </source>
</evidence>
<dbReference type="EMBL" id="SRLO01001412">
    <property type="protein sequence ID" value="TNN38046.1"/>
    <property type="molecule type" value="Genomic_DNA"/>
</dbReference>
<feature type="signal peptide" evidence="2">
    <location>
        <begin position="1"/>
        <end position="40"/>
    </location>
</feature>
<dbReference type="PANTHER" id="PTHR11905">
    <property type="entry name" value="ADAM A DISINTEGRIN AND METALLOPROTEASE DOMAIN"/>
    <property type="match status" value="1"/>
</dbReference>
<dbReference type="PANTHER" id="PTHR11905:SF19">
    <property type="entry name" value="DISINTEGRIN AND METALLOPROTEINASE DOMAIN-CONTAINING PROTEIN 19"/>
    <property type="match status" value="1"/>
</dbReference>
<dbReference type="GO" id="GO:0006509">
    <property type="term" value="P:membrane protein ectodomain proteolysis"/>
    <property type="evidence" value="ECO:0007669"/>
    <property type="project" value="TreeGrafter"/>
</dbReference>
<dbReference type="InterPro" id="IPR002870">
    <property type="entry name" value="Peptidase_M12B_N"/>
</dbReference>
<accession>A0A4Z2F9X4</accession>
<dbReference type="Pfam" id="PF01562">
    <property type="entry name" value="Pep_M12B_propep"/>
    <property type="match status" value="1"/>
</dbReference>
<feature type="domain" description="Peptidase M12B propeptide" evidence="3">
    <location>
        <begin position="52"/>
        <end position="113"/>
    </location>
</feature>
<dbReference type="AlphaFoldDB" id="A0A4Z2F9X4"/>
<name>A0A4Z2F9X4_9TELE</name>
<evidence type="ECO:0000313" key="5">
    <source>
        <dbReference type="Proteomes" id="UP000314294"/>
    </source>
</evidence>
<evidence type="ECO:0000256" key="1">
    <source>
        <dbReference type="ARBA" id="ARBA00023157"/>
    </source>
</evidence>
<dbReference type="GO" id="GO:0007229">
    <property type="term" value="P:integrin-mediated signaling pathway"/>
    <property type="evidence" value="ECO:0007669"/>
    <property type="project" value="UniProtKB-KW"/>
</dbReference>
<keyword evidence="1" id="KW-1015">Disulfide bond</keyword>
<protein>
    <submittedName>
        <fullName evidence="4">Disintegrin and metalloproteinase domain-containing protein 33</fullName>
    </submittedName>
</protein>
<reference evidence="4 5" key="1">
    <citation type="submission" date="2019-03" db="EMBL/GenBank/DDBJ databases">
        <title>First draft genome of Liparis tanakae, snailfish: a comprehensive survey of snailfish specific genes.</title>
        <authorList>
            <person name="Kim W."/>
            <person name="Song I."/>
            <person name="Jeong J.-H."/>
            <person name="Kim D."/>
            <person name="Kim S."/>
            <person name="Ryu S."/>
            <person name="Song J.Y."/>
            <person name="Lee S.K."/>
        </authorList>
    </citation>
    <scope>NUCLEOTIDE SEQUENCE [LARGE SCALE GENOMIC DNA]</scope>
    <source>
        <tissue evidence="4">Muscle</tissue>
    </source>
</reference>
<feature type="chain" id="PRO_5021339525" evidence="2">
    <location>
        <begin position="41"/>
        <end position="130"/>
    </location>
</feature>
<gene>
    <name evidence="4" type="primary">Adam33</name>
    <name evidence="4" type="ORF">EYF80_051782</name>
</gene>
<evidence type="ECO:0000256" key="2">
    <source>
        <dbReference type="SAM" id="SignalP"/>
    </source>
</evidence>
<evidence type="ECO:0000259" key="3">
    <source>
        <dbReference type="Pfam" id="PF01562"/>
    </source>
</evidence>
<keyword evidence="5" id="KW-1185">Reference proteome</keyword>
<sequence>MRPGPGPPPPPLPPAAGAVQPSRSRCLCLCLLVWLHCAGAAAPPEAASQAQQVCQPREVQVLVSAEGRELTLHLERNQQLLAPGYQERWYGPDGVRRSSSPPSTAHCFYHGEVLGMRGSSVAVSTCSGLR</sequence>
<dbReference type="OrthoDB" id="5951731at2759"/>
<proteinExistence type="predicted"/>
<keyword evidence="4" id="KW-0401">Integrin</keyword>